<dbReference type="AlphaFoldDB" id="A0A2S6N0A5"/>
<accession>A0A2S6N0A5</accession>
<keyword evidence="3" id="KW-1185">Reference proteome</keyword>
<keyword evidence="1" id="KW-1133">Transmembrane helix</keyword>
<dbReference type="PANTHER" id="PTHR39650:SF1">
    <property type="entry name" value="CDP-ARCHAEOL SYNTHASE"/>
    <property type="match status" value="1"/>
</dbReference>
<dbReference type="OrthoDB" id="8850121at2"/>
<name>A0A2S6N0A5_RHOGL</name>
<dbReference type="InterPro" id="IPR032690">
    <property type="entry name" value="CarS"/>
</dbReference>
<dbReference type="PANTHER" id="PTHR39650">
    <property type="entry name" value="CDP-ARCHAEOL SYNTHASE"/>
    <property type="match status" value="1"/>
</dbReference>
<keyword evidence="1" id="KW-0812">Transmembrane</keyword>
<dbReference type="Proteomes" id="UP000239724">
    <property type="component" value="Unassembled WGS sequence"/>
</dbReference>
<evidence type="ECO:0000313" key="3">
    <source>
        <dbReference type="Proteomes" id="UP000239724"/>
    </source>
</evidence>
<keyword evidence="1" id="KW-0472">Membrane</keyword>
<protein>
    <recommendedName>
        <fullName evidence="4">CDP-archaeol synthase</fullName>
    </recommendedName>
</protein>
<sequence>MPDPVAVLCVLVLLGAANGSPILAKKLLRDRFAAPLDGGTILWDGRPLFGASKTIRGFLVSIVVTALVAVLLGYDWSLGALFGAASLAGDLLSSFLKRRLGLWLHDQASGLDQIPEALVPTLLLRNELGLSAGGIAVTVVAFVILALVLSRLLFALRIRDRPY</sequence>
<evidence type="ECO:0008006" key="4">
    <source>
        <dbReference type="Google" id="ProtNLM"/>
    </source>
</evidence>
<feature type="transmembrane region" description="Helical" evidence="1">
    <location>
        <begin position="48"/>
        <end position="71"/>
    </location>
</feature>
<evidence type="ECO:0000256" key="1">
    <source>
        <dbReference type="SAM" id="Phobius"/>
    </source>
</evidence>
<proteinExistence type="predicted"/>
<comment type="caution">
    <text evidence="2">The sequence shown here is derived from an EMBL/GenBank/DDBJ whole genome shotgun (WGS) entry which is preliminary data.</text>
</comment>
<organism evidence="2 3">
    <name type="scientific">Rhodopila globiformis</name>
    <name type="common">Rhodopseudomonas globiformis</name>
    <dbReference type="NCBI Taxonomy" id="1071"/>
    <lineage>
        <taxon>Bacteria</taxon>
        <taxon>Pseudomonadati</taxon>
        <taxon>Pseudomonadota</taxon>
        <taxon>Alphaproteobacteria</taxon>
        <taxon>Acetobacterales</taxon>
        <taxon>Acetobacteraceae</taxon>
        <taxon>Rhodopila</taxon>
    </lineage>
</organism>
<dbReference type="EMBL" id="NHRY01000250">
    <property type="protein sequence ID" value="PPQ28051.1"/>
    <property type="molecule type" value="Genomic_DNA"/>
</dbReference>
<reference evidence="2 3" key="1">
    <citation type="journal article" date="2018" name="Arch. Microbiol.">
        <title>New insights into the metabolic potential of the phototrophic purple bacterium Rhodopila globiformis DSM 161(T) from its draft genome sequence and evidence for a vanadium-dependent nitrogenase.</title>
        <authorList>
            <person name="Imhoff J.F."/>
            <person name="Rahn T."/>
            <person name="Kunzel S."/>
            <person name="Neulinger S.C."/>
        </authorList>
    </citation>
    <scope>NUCLEOTIDE SEQUENCE [LARGE SCALE GENOMIC DNA]</scope>
    <source>
        <strain evidence="2 3">DSM 161</strain>
    </source>
</reference>
<feature type="transmembrane region" description="Helical" evidence="1">
    <location>
        <begin position="128"/>
        <end position="154"/>
    </location>
</feature>
<gene>
    <name evidence="2" type="ORF">CCS01_25630</name>
</gene>
<evidence type="ECO:0000313" key="2">
    <source>
        <dbReference type="EMBL" id="PPQ28051.1"/>
    </source>
</evidence>
<dbReference type="RefSeq" id="WP_104521666.1">
    <property type="nucleotide sequence ID" value="NZ_NHRY01000250.1"/>
</dbReference>